<evidence type="ECO:0000313" key="2">
    <source>
        <dbReference type="Proteomes" id="UP000789860"/>
    </source>
</evidence>
<sequence>ATGIEGKLVKARNRRSLSTSSSQSLLKKSLSIKPRALSNLYPSNLLSATEGDTNISVNNRSSFEDFDYSTSGNPFTGTNSGSNSSSSSSNSPYLSSFPFYQRERHHSLFSTYAFSSSVKRKPSFQRCSRFFPDLSIDAEQNHLSNLHIIDDGSPEFTFPKVKRKLLKDLEEAKSRADKRIMMILDNWYKSHQYQELLSEFLYDGWSDDDDMQAPPLKIQKSSSQRTLSKMTVSPAISDTDDEASPLNKLFLEAKLINKDELVKDKITHKMESMSLHGNTKPKNITKRNKNFKKRMTAIYDLLHFNVAIEIMKELQELMESQRKMAV</sequence>
<gene>
    <name evidence="1" type="ORF">SCALOS_LOCUS8904</name>
</gene>
<reference evidence="1" key="1">
    <citation type="submission" date="2021-06" db="EMBL/GenBank/DDBJ databases">
        <authorList>
            <person name="Kallberg Y."/>
            <person name="Tangrot J."/>
            <person name="Rosling A."/>
        </authorList>
    </citation>
    <scope>NUCLEOTIDE SEQUENCE</scope>
    <source>
        <strain evidence="1">AU212A</strain>
    </source>
</reference>
<protein>
    <submittedName>
        <fullName evidence="1">1158_t:CDS:1</fullName>
    </submittedName>
</protein>
<organism evidence="1 2">
    <name type="scientific">Scutellospora calospora</name>
    <dbReference type="NCBI Taxonomy" id="85575"/>
    <lineage>
        <taxon>Eukaryota</taxon>
        <taxon>Fungi</taxon>
        <taxon>Fungi incertae sedis</taxon>
        <taxon>Mucoromycota</taxon>
        <taxon>Glomeromycotina</taxon>
        <taxon>Glomeromycetes</taxon>
        <taxon>Diversisporales</taxon>
        <taxon>Gigasporaceae</taxon>
        <taxon>Scutellospora</taxon>
    </lineage>
</organism>
<dbReference type="EMBL" id="CAJVPM010025341">
    <property type="protein sequence ID" value="CAG8657511.1"/>
    <property type="molecule type" value="Genomic_DNA"/>
</dbReference>
<feature type="non-terminal residue" evidence="1">
    <location>
        <position position="1"/>
    </location>
</feature>
<comment type="caution">
    <text evidence="1">The sequence shown here is derived from an EMBL/GenBank/DDBJ whole genome shotgun (WGS) entry which is preliminary data.</text>
</comment>
<accession>A0ACA9NKU4</accession>
<proteinExistence type="predicted"/>
<keyword evidence="2" id="KW-1185">Reference proteome</keyword>
<evidence type="ECO:0000313" key="1">
    <source>
        <dbReference type="EMBL" id="CAG8657511.1"/>
    </source>
</evidence>
<feature type="non-terminal residue" evidence="1">
    <location>
        <position position="326"/>
    </location>
</feature>
<dbReference type="Proteomes" id="UP000789860">
    <property type="component" value="Unassembled WGS sequence"/>
</dbReference>
<name>A0ACA9NKU4_9GLOM</name>